<evidence type="ECO:0000256" key="1">
    <source>
        <dbReference type="SAM" id="MobiDB-lite"/>
    </source>
</evidence>
<organism evidence="2">
    <name type="scientific">Nothobranchius rachovii</name>
    <name type="common">bluefin notho</name>
    <dbReference type="NCBI Taxonomy" id="451742"/>
    <lineage>
        <taxon>Eukaryota</taxon>
        <taxon>Metazoa</taxon>
        <taxon>Chordata</taxon>
        <taxon>Craniata</taxon>
        <taxon>Vertebrata</taxon>
        <taxon>Euteleostomi</taxon>
        <taxon>Actinopterygii</taxon>
        <taxon>Neopterygii</taxon>
        <taxon>Teleostei</taxon>
        <taxon>Neoteleostei</taxon>
        <taxon>Acanthomorphata</taxon>
        <taxon>Ovalentaria</taxon>
        <taxon>Atherinomorphae</taxon>
        <taxon>Cyprinodontiformes</taxon>
        <taxon>Nothobranchiidae</taxon>
        <taxon>Nothobranchius</taxon>
    </lineage>
</organism>
<name>A0A1A8Q2R9_9TELE</name>
<feature type="non-terminal residue" evidence="2">
    <location>
        <position position="1"/>
    </location>
</feature>
<gene>
    <name evidence="2" type="primary">VGLL2A</name>
</gene>
<accession>A0A1A8Q2R9</accession>
<protein>
    <submittedName>
        <fullName evidence="2">Vestigial like 2a</fullName>
    </submittedName>
</protein>
<reference evidence="2" key="2">
    <citation type="submission" date="2016-06" db="EMBL/GenBank/DDBJ databases">
        <title>The genome of a short-lived fish provides insights into sex chromosome evolution and the genetic control of aging.</title>
        <authorList>
            <person name="Reichwald K."/>
            <person name="Felder M."/>
            <person name="Petzold A."/>
            <person name="Koch P."/>
            <person name="Groth M."/>
            <person name="Platzer M."/>
        </authorList>
    </citation>
    <scope>NUCLEOTIDE SEQUENCE</scope>
    <source>
        <tissue evidence="2">Brain</tissue>
    </source>
</reference>
<reference evidence="2" key="1">
    <citation type="submission" date="2016-05" db="EMBL/GenBank/DDBJ databases">
        <authorList>
            <person name="Lavstsen T."/>
            <person name="Jespersen J.S."/>
        </authorList>
    </citation>
    <scope>NUCLEOTIDE SEQUENCE</scope>
    <source>
        <tissue evidence="2">Brain</tissue>
    </source>
</reference>
<feature type="region of interest" description="Disordered" evidence="1">
    <location>
        <begin position="60"/>
        <end position="87"/>
    </location>
</feature>
<evidence type="ECO:0000313" key="2">
    <source>
        <dbReference type="EMBL" id="SBR87547.1"/>
    </source>
</evidence>
<proteinExistence type="predicted"/>
<dbReference type="AlphaFoldDB" id="A0A1A8Q2R9"/>
<dbReference type="EMBL" id="HAEH01009590">
    <property type="protein sequence ID" value="SBR87547.1"/>
    <property type="molecule type" value="Transcribed_RNA"/>
</dbReference>
<sequence>GAPGEQVLRILSSARRRFKERCDNSPVPDDYSHWVPSSACYQLVNLHSHLLLQGASGSPVHPPRRFSLGPSALLRSPARSAPGTGAQLPASLSTPLPYWNPYASILITPSPSALHYSFLFSVSERCQNRPPPTSPQPRQT</sequence>